<dbReference type="PANTHER" id="PTHR22050">
    <property type="entry name" value="RW1 PROTEIN HOMOLOG"/>
    <property type="match status" value="1"/>
</dbReference>
<evidence type="ECO:0000313" key="12">
    <source>
        <dbReference type="EnsemblMetazoa" id="AATE012290-PA.1"/>
    </source>
</evidence>
<evidence type="ECO:0000256" key="7">
    <source>
        <dbReference type="SAM" id="MobiDB-lite"/>
    </source>
</evidence>
<dbReference type="InterPro" id="IPR056311">
    <property type="entry name" value="TMEM131_Ig_2"/>
</dbReference>
<evidence type="ECO:0000259" key="8">
    <source>
        <dbReference type="Pfam" id="PF12371"/>
    </source>
</evidence>
<dbReference type="GO" id="GO:0016020">
    <property type="term" value="C:membrane"/>
    <property type="evidence" value="ECO:0007669"/>
    <property type="project" value="UniProtKB-SubCell"/>
</dbReference>
<keyword evidence="6" id="KW-0472">Membrane</keyword>
<feature type="compositionally biased region" description="Polar residues" evidence="7">
    <location>
        <begin position="1378"/>
        <end position="1388"/>
    </location>
</feature>
<feature type="compositionally biased region" description="Low complexity" evidence="7">
    <location>
        <begin position="1737"/>
        <end position="1746"/>
    </location>
</feature>
<feature type="region of interest" description="Disordered" evidence="7">
    <location>
        <begin position="58"/>
        <end position="89"/>
    </location>
</feature>
<dbReference type="InterPro" id="IPR013783">
    <property type="entry name" value="Ig-like_fold"/>
</dbReference>
<proteinExistence type="inferred from homology"/>
<organism evidence="12">
    <name type="scientific">Anopheles atroparvus</name>
    <name type="common">European mosquito</name>
    <dbReference type="NCBI Taxonomy" id="41427"/>
    <lineage>
        <taxon>Eukaryota</taxon>
        <taxon>Metazoa</taxon>
        <taxon>Ecdysozoa</taxon>
        <taxon>Arthropoda</taxon>
        <taxon>Hexapoda</taxon>
        <taxon>Insecta</taxon>
        <taxon>Pterygota</taxon>
        <taxon>Neoptera</taxon>
        <taxon>Endopterygota</taxon>
        <taxon>Diptera</taxon>
        <taxon>Nematocera</taxon>
        <taxon>Culicoidea</taxon>
        <taxon>Culicidae</taxon>
        <taxon>Anophelinae</taxon>
        <taxon>Anopheles</taxon>
    </lineage>
</organism>
<keyword evidence="5" id="KW-1133">Transmembrane helix</keyword>
<keyword evidence="4" id="KW-0732">Signal</keyword>
<feature type="domain" description="Transmembrane protein 131-like N-terminal" evidence="8">
    <location>
        <begin position="127"/>
        <end position="206"/>
    </location>
</feature>
<evidence type="ECO:0000256" key="1">
    <source>
        <dbReference type="ARBA" id="ARBA00004479"/>
    </source>
</evidence>
<evidence type="ECO:0000256" key="4">
    <source>
        <dbReference type="ARBA" id="ARBA00022729"/>
    </source>
</evidence>
<evidence type="ECO:0000256" key="5">
    <source>
        <dbReference type="ARBA" id="ARBA00022989"/>
    </source>
</evidence>
<feature type="compositionally biased region" description="Low complexity" evidence="7">
    <location>
        <begin position="76"/>
        <end position="89"/>
    </location>
</feature>
<evidence type="ECO:0000259" key="10">
    <source>
        <dbReference type="Pfam" id="PF24498"/>
    </source>
</evidence>
<comment type="similarity">
    <text evidence="2">Belongs to the TMEM131 family.</text>
</comment>
<dbReference type="Pfam" id="PF24501">
    <property type="entry name" value="Ig_TMEM131L_5"/>
    <property type="match status" value="1"/>
</dbReference>
<accession>A0A182J6I1</accession>
<feature type="domain" description="TMEM131L fifth Ig-like" evidence="11">
    <location>
        <begin position="1159"/>
        <end position="1223"/>
    </location>
</feature>
<reference evidence="12" key="1">
    <citation type="submission" date="2022-08" db="UniProtKB">
        <authorList>
            <consortium name="EnsemblMetazoa"/>
        </authorList>
    </citation>
    <scope>IDENTIFICATION</scope>
    <source>
        <strain evidence="12">EBRO</strain>
    </source>
</reference>
<feature type="compositionally biased region" description="Polar residues" evidence="7">
    <location>
        <begin position="1475"/>
        <end position="1486"/>
    </location>
</feature>
<feature type="compositionally biased region" description="Low complexity" evidence="7">
    <location>
        <begin position="1427"/>
        <end position="1453"/>
    </location>
</feature>
<feature type="region of interest" description="Disordered" evidence="7">
    <location>
        <begin position="1729"/>
        <end position="1751"/>
    </location>
</feature>
<feature type="domain" description="TMEM131L third Ig-like" evidence="10">
    <location>
        <begin position="557"/>
        <end position="638"/>
    </location>
</feature>
<dbReference type="InterPro" id="IPR039877">
    <property type="entry name" value="TMEM131-like"/>
</dbReference>
<dbReference type="STRING" id="41427.A0A182J6I1"/>
<evidence type="ECO:0000256" key="3">
    <source>
        <dbReference type="ARBA" id="ARBA00022692"/>
    </source>
</evidence>
<evidence type="ECO:0000256" key="2">
    <source>
        <dbReference type="ARBA" id="ARBA00006682"/>
    </source>
</evidence>
<feature type="compositionally biased region" description="Polar residues" evidence="7">
    <location>
        <begin position="1588"/>
        <end position="1606"/>
    </location>
</feature>
<evidence type="ECO:0000256" key="6">
    <source>
        <dbReference type="ARBA" id="ARBA00023136"/>
    </source>
</evidence>
<dbReference type="InterPro" id="IPR022113">
    <property type="entry name" value="TMEM131L_N"/>
</dbReference>
<protein>
    <submittedName>
        <fullName evidence="12">TMEM131_like domain-containing protein</fullName>
    </submittedName>
</protein>
<dbReference type="InterPro" id="IPR055435">
    <property type="entry name" value="Ig_TMEM131L_3"/>
</dbReference>
<feature type="compositionally biased region" description="Basic residues" evidence="7">
    <location>
        <begin position="1493"/>
        <end position="1504"/>
    </location>
</feature>
<name>A0A182J6I1_ANOAO</name>
<dbReference type="InterPro" id="IPR055437">
    <property type="entry name" value="TMEM131L_Ig_5"/>
</dbReference>
<dbReference type="EnsemblMetazoa" id="AATE012290-RA">
    <property type="protein sequence ID" value="AATE012290-PA.1"/>
    <property type="gene ID" value="AATE012290"/>
</dbReference>
<dbReference type="Pfam" id="PF12371">
    <property type="entry name" value="TMEM131_like_N"/>
    <property type="match status" value="1"/>
</dbReference>
<dbReference type="VEuPathDB" id="VectorBase:AATE012290"/>
<feature type="domain" description="TMEM131 second Ig-like" evidence="9">
    <location>
        <begin position="223"/>
        <end position="312"/>
    </location>
</feature>
<feature type="region of interest" description="Disordered" evidence="7">
    <location>
        <begin position="458"/>
        <end position="497"/>
    </location>
</feature>
<sequence>LVKYETPVVSSVPNANDHSAIVNHLLPDAAAANLLVVVFAEAQLHRLGGEEVAAGEQRRIATVDGTTDAGKGQTGGASSSSSSSSASADGSSSLMDGIILDEEGVLLASGQQTLSEEAALHLQFEPPGVLNFAERSIGDPHNQMVVLYNRHKNRSVYLGSISGSTAEFSSSYFKEKVIAPGGNTSFNVVFLPRRLGPVDGSLLVHTSFGMLRYQVQGEGIECPYRLRPLVGLQAPLNATLSPEITLYNPHDTPLQILEIYSSGGNFLLELPSGAQEGPQALWEIPPHSTRTVIRVRFLARTPGSHVAYVRIKVSGGSAQPTLVDKMLVVPIEVEIFKETGLYSRIPFLELGVTSAEEVAVAASAVAVPVSLTGESGLSVRSGRNVTRLSLDLLNSGSQPVRVKSWGIQADDIEAVLCMHVLVAEERTLHVEFDWSKLASDKRHISGRILLNLERIQTTGDAGQNDSDDDPSVERGRAAVEDVDTLASRTTDDGGEEGLEGGTVIASIYSIPFAGEVLKGSIQYNEEALRFLLEPDHPHVPEEGHGGNTATPADPAPLRPLVIRNHFNVPLSITNASVPENCSRLFTLEDFRPVVLQPGDEWTLLRIGLASRTTSFSSIVTHIRLATNISDYELPVLGYSGKLRRLLSATVRDASMLTALPDSPDEAEELLDLGVLPIGTLGEALVAFVNPNPVPIPIIHWKGAITSDTAVGAPTITVILRGCGPRRLDGLVFCHTVQPGEWIVYQISVQSGTIDRYQGRFTVKTDYEEIVTPLRFTTAVGELHLVRERLRFADCFPGKLCSLSLLAASTFPSKVQIESIYTDVAGLGYEFLSPEKQRPLPPSQPVVLYPDAVTSIGRLTFDPRAHCGPDCYSSFDLLSKPFGVKWMATLDSYEQYRRLDSDKLLQQLQRYAEMRQRLTSVHFQVLAESSRKFEFNASVDLVWPKLLDENVFFPTLQVEQEAVKLITINNPSDQILFVHLVLHDVAVHGRAPAVGGGGGGTQQLPPEVLTGCANCSLSEESVFSFFLFDNDDIYVNYVKPQSFLRIAVKFSARQPGTYSTVLYMRNNLTLVDAAWIQARAVVPQFKFGNRRPGSPTALQFEVTDKHVQLCGTRYLSQLQRRANPQELAEQQRETDEPTSAATDGEEQLGLETRRTFTARNYGEVPIVISGLRIEDLPCEGYGFKVLDCTPFELAPNASRKIEIAFAPDFTLARVVRMLHFDTNINHFPVNFTLLGTIPMHRLELCYLGHPRPWYEPWFRKLLLVVLPTALIGTLVAAMIDANRVLRLHFLSLTREKGPVQPPLDLRQIALQHTASSSGTLVDAGGGSGKHGPSNGNIGSSPLVVTRGNRKSDRRNGGTHAKGVGLQNGNAPSGAESAPRQFSRSWTEFTSKLGGGGGGSSGTAKQPSANGSGGGKHPTPVPAAYCFNSSPSGSNASPTSSSASEGGSKPPSQGSKSRRSATPPKEKIQTIVAPPETVQTASSSNSGSLAAKDRTKPHKQQKHQKHQSAADNFAPTAAKMNVKKTKSLPVSYESVVVSLASVFAATNSSVFTPSSTHSSQTSTSAASAASSLVATSSLSSSSTLFAVSGEMQQATKEPQLNTENQSKLRNGGHANGGNNGVTVVTASKEAMANKEAKPPLSFSSNGGSGSGSSTMKYQPAATIGSGGFGVQGTKYFKENPADSAITGAKPFGDSLGKENSSVGNIIFEKSSQQLCRILVDACAHPTERSCVSARDSTRSEASSSNSSNYKGTALQFNSLGGQQQQQQHKSTTLGTILQNASIPVSTSLSLPGGTGSVWGENCARFSDVVAQTSTSSKSSGQSGQSSTLLGMELLLGLSAHSADNRNSDPSAAQ</sequence>
<feature type="region of interest" description="Disordered" evidence="7">
    <location>
        <begin position="1316"/>
        <end position="1515"/>
    </location>
</feature>
<feature type="region of interest" description="Disordered" evidence="7">
    <location>
        <begin position="1587"/>
        <end position="1653"/>
    </location>
</feature>
<dbReference type="Gene3D" id="2.60.40.10">
    <property type="entry name" value="Immunoglobulins"/>
    <property type="match status" value="2"/>
</dbReference>
<evidence type="ECO:0000259" key="11">
    <source>
        <dbReference type="Pfam" id="PF24501"/>
    </source>
</evidence>
<dbReference type="Pfam" id="PF24498">
    <property type="entry name" value="Ig_TMEM131L_3"/>
    <property type="match status" value="1"/>
</dbReference>
<keyword evidence="3" id="KW-0812">Transmembrane</keyword>
<evidence type="ECO:0000259" key="9">
    <source>
        <dbReference type="Pfam" id="PF24495"/>
    </source>
</evidence>
<feature type="region of interest" description="Disordered" evidence="7">
    <location>
        <begin position="1120"/>
        <end position="1145"/>
    </location>
</feature>
<dbReference type="PANTHER" id="PTHR22050:SF0">
    <property type="entry name" value="TRANSMEMBRANE PROTEIN 131 HOMOLOG"/>
    <property type="match status" value="1"/>
</dbReference>
<dbReference type="Pfam" id="PF24495">
    <property type="entry name" value="Ig_TMEM131_2"/>
    <property type="match status" value="1"/>
</dbReference>
<comment type="subcellular location">
    <subcellularLocation>
        <location evidence="1">Membrane</location>
        <topology evidence="1">Single-pass type I membrane protein</topology>
    </subcellularLocation>
</comment>